<dbReference type="PRINTS" id="PR00081">
    <property type="entry name" value="GDHRDH"/>
</dbReference>
<accession>A0AAN7Y431</accession>
<dbReference type="Gene3D" id="3.40.50.720">
    <property type="entry name" value="NAD(P)-binding Rossmann-like Domain"/>
    <property type="match status" value="1"/>
</dbReference>
<dbReference type="Proteomes" id="UP001309876">
    <property type="component" value="Unassembled WGS sequence"/>
</dbReference>
<dbReference type="AlphaFoldDB" id="A0AAN7Y431"/>
<dbReference type="InterPro" id="IPR020904">
    <property type="entry name" value="Sc_DH/Rdtase_CS"/>
</dbReference>
<evidence type="ECO:0000256" key="3">
    <source>
        <dbReference type="ARBA" id="ARBA00023002"/>
    </source>
</evidence>
<dbReference type="InterPro" id="IPR036291">
    <property type="entry name" value="NAD(P)-bd_dom_sf"/>
</dbReference>
<dbReference type="PROSITE" id="PS00061">
    <property type="entry name" value="ADH_SHORT"/>
    <property type="match status" value="1"/>
</dbReference>
<protein>
    <submittedName>
        <fullName evidence="5">Uncharacterized protein</fullName>
    </submittedName>
</protein>
<sequence>MTEATRLSNALVTAAKTPITLLQATANEPLITGPLLYILTRGSADIRQRLLNLPYVRKLFERNGGERLALAIKTLKVLFVLGVIKRLNQGLNRIALNGWQLPGTNNRARWNWDGRTETVVITGGCSGFGYEMVKGFARKAKVIVIDVSELPAEFEKLPEVHYYKCDLTDTEAVVSTCASIKNRFGHPTVLINNAGIGSGKTILDTPHTFTDAIFKVNLSSHFVLIKEFLPGMLEKRKGHIVGIASMASFVSAPGLVDYCVTKAGVLALHEGLRNELLMRYENGSCVASTTVHPSWHATGIVKPWENKLKEHGIRPDPPKNVADAVVEQVLAHRSGRIYMPRSAESQAGTRQLPLWLQDWFLGVVSINPFAKSKGFQFDNA</sequence>
<dbReference type="PRINTS" id="PR00080">
    <property type="entry name" value="SDRFAMILY"/>
</dbReference>
<evidence type="ECO:0000313" key="6">
    <source>
        <dbReference type="Proteomes" id="UP001309876"/>
    </source>
</evidence>
<dbReference type="EMBL" id="JAVRRJ010000009">
    <property type="protein sequence ID" value="KAK5081746.1"/>
    <property type="molecule type" value="Genomic_DNA"/>
</dbReference>
<evidence type="ECO:0000256" key="2">
    <source>
        <dbReference type="ARBA" id="ARBA00022857"/>
    </source>
</evidence>
<evidence type="ECO:0000256" key="4">
    <source>
        <dbReference type="RuleBase" id="RU000363"/>
    </source>
</evidence>
<organism evidence="5 6">
    <name type="scientific">Lithohypha guttulata</name>
    <dbReference type="NCBI Taxonomy" id="1690604"/>
    <lineage>
        <taxon>Eukaryota</taxon>
        <taxon>Fungi</taxon>
        <taxon>Dikarya</taxon>
        <taxon>Ascomycota</taxon>
        <taxon>Pezizomycotina</taxon>
        <taxon>Eurotiomycetes</taxon>
        <taxon>Chaetothyriomycetidae</taxon>
        <taxon>Chaetothyriales</taxon>
        <taxon>Trichomeriaceae</taxon>
        <taxon>Lithohypha</taxon>
    </lineage>
</organism>
<dbReference type="PANTHER" id="PTHR24322">
    <property type="entry name" value="PKSB"/>
    <property type="match status" value="1"/>
</dbReference>
<reference evidence="5 6" key="1">
    <citation type="submission" date="2023-08" db="EMBL/GenBank/DDBJ databases">
        <title>Black Yeasts Isolated from many extreme environments.</title>
        <authorList>
            <person name="Coleine C."/>
            <person name="Stajich J.E."/>
            <person name="Selbmann L."/>
        </authorList>
    </citation>
    <scope>NUCLEOTIDE SEQUENCE [LARGE SCALE GENOMIC DNA]</scope>
    <source>
        <strain evidence="5 6">CCFEE 5910</strain>
    </source>
</reference>
<keyword evidence="3" id="KW-0560">Oxidoreductase</keyword>
<evidence type="ECO:0000313" key="5">
    <source>
        <dbReference type="EMBL" id="KAK5081746.1"/>
    </source>
</evidence>
<evidence type="ECO:0000256" key="1">
    <source>
        <dbReference type="ARBA" id="ARBA00006484"/>
    </source>
</evidence>
<proteinExistence type="inferred from homology"/>
<dbReference type="GO" id="GO:0016616">
    <property type="term" value="F:oxidoreductase activity, acting on the CH-OH group of donors, NAD or NADP as acceptor"/>
    <property type="evidence" value="ECO:0007669"/>
    <property type="project" value="TreeGrafter"/>
</dbReference>
<dbReference type="PANTHER" id="PTHR24322:SF736">
    <property type="entry name" value="RETINOL DEHYDROGENASE 10"/>
    <property type="match status" value="1"/>
</dbReference>
<comment type="caution">
    <text evidence="5">The sequence shown here is derived from an EMBL/GenBank/DDBJ whole genome shotgun (WGS) entry which is preliminary data.</text>
</comment>
<comment type="similarity">
    <text evidence="1 4">Belongs to the short-chain dehydrogenases/reductases (SDR) family.</text>
</comment>
<keyword evidence="6" id="KW-1185">Reference proteome</keyword>
<dbReference type="InterPro" id="IPR002347">
    <property type="entry name" value="SDR_fam"/>
</dbReference>
<keyword evidence="2" id="KW-0521">NADP</keyword>
<gene>
    <name evidence="5" type="ORF">LTR05_007882</name>
</gene>
<name>A0AAN7Y431_9EURO</name>
<dbReference type="SUPFAM" id="SSF51735">
    <property type="entry name" value="NAD(P)-binding Rossmann-fold domains"/>
    <property type="match status" value="1"/>
</dbReference>
<dbReference type="Pfam" id="PF00106">
    <property type="entry name" value="adh_short"/>
    <property type="match status" value="1"/>
</dbReference>